<gene>
    <name evidence="2" type="ORF">AVEN_143964_1</name>
</gene>
<feature type="signal peptide" evidence="1">
    <location>
        <begin position="1"/>
        <end position="20"/>
    </location>
</feature>
<comment type="caution">
    <text evidence="2">The sequence shown here is derived from an EMBL/GenBank/DDBJ whole genome shotgun (WGS) entry which is preliminary data.</text>
</comment>
<dbReference type="EMBL" id="BGPR01231166">
    <property type="protein sequence ID" value="GBL75938.1"/>
    <property type="molecule type" value="Genomic_DNA"/>
</dbReference>
<sequence>MNTSFKSGLLLFWFLSYFSSFSVKVFQEKFKKIVQLSRFQFPGVLLYKISVWVEERGTRGLRSTLLTPAAINLTRDLRRTFSVERESLSRLKPFHSDESRVEGWLTPSQAGANRGGSLPPLDSMARIKLLVL</sequence>
<name>A0A4Y2A851_ARAVE</name>
<proteinExistence type="predicted"/>
<dbReference type="AlphaFoldDB" id="A0A4Y2A851"/>
<organism evidence="2 3">
    <name type="scientific">Araneus ventricosus</name>
    <name type="common">Orbweaver spider</name>
    <name type="synonym">Epeira ventricosa</name>
    <dbReference type="NCBI Taxonomy" id="182803"/>
    <lineage>
        <taxon>Eukaryota</taxon>
        <taxon>Metazoa</taxon>
        <taxon>Ecdysozoa</taxon>
        <taxon>Arthropoda</taxon>
        <taxon>Chelicerata</taxon>
        <taxon>Arachnida</taxon>
        <taxon>Araneae</taxon>
        <taxon>Araneomorphae</taxon>
        <taxon>Entelegynae</taxon>
        <taxon>Araneoidea</taxon>
        <taxon>Araneidae</taxon>
        <taxon>Araneus</taxon>
    </lineage>
</organism>
<protein>
    <recommendedName>
        <fullName evidence="4">Secreted protein</fullName>
    </recommendedName>
</protein>
<evidence type="ECO:0000313" key="3">
    <source>
        <dbReference type="Proteomes" id="UP000499080"/>
    </source>
</evidence>
<feature type="chain" id="PRO_5021497331" description="Secreted protein" evidence="1">
    <location>
        <begin position="21"/>
        <end position="132"/>
    </location>
</feature>
<accession>A0A4Y2A851</accession>
<reference evidence="2 3" key="1">
    <citation type="journal article" date="2019" name="Sci. Rep.">
        <title>Orb-weaving spider Araneus ventricosus genome elucidates the spidroin gene catalogue.</title>
        <authorList>
            <person name="Kono N."/>
            <person name="Nakamura H."/>
            <person name="Ohtoshi R."/>
            <person name="Moran D.A.P."/>
            <person name="Shinohara A."/>
            <person name="Yoshida Y."/>
            <person name="Fujiwara M."/>
            <person name="Mori M."/>
            <person name="Tomita M."/>
            <person name="Arakawa K."/>
        </authorList>
    </citation>
    <scope>NUCLEOTIDE SEQUENCE [LARGE SCALE GENOMIC DNA]</scope>
</reference>
<evidence type="ECO:0000313" key="2">
    <source>
        <dbReference type="EMBL" id="GBL75938.1"/>
    </source>
</evidence>
<dbReference type="Proteomes" id="UP000499080">
    <property type="component" value="Unassembled WGS sequence"/>
</dbReference>
<evidence type="ECO:0000256" key="1">
    <source>
        <dbReference type="SAM" id="SignalP"/>
    </source>
</evidence>
<keyword evidence="1" id="KW-0732">Signal</keyword>
<evidence type="ECO:0008006" key="4">
    <source>
        <dbReference type="Google" id="ProtNLM"/>
    </source>
</evidence>
<keyword evidence="3" id="KW-1185">Reference proteome</keyword>